<sequence length="160" mass="16645">MRNTARLSIVLERLAIVLVVACMGGAAAILMMAPLVNGLFLLLRDIFGILFLPFSFLFGMAGQTDHAHIMGNVVGGMGTDLLSHPVRTLAAAAASAFSAVLFVVALGPAGRGVMAASLATGLVAFWLGGLTTGMILLPGLMIEILYLLRPARPRDAMPGQ</sequence>
<keyword evidence="1" id="KW-1133">Transmembrane helix</keyword>
<feature type="transmembrane region" description="Helical" evidence="1">
    <location>
        <begin position="12"/>
        <end position="33"/>
    </location>
</feature>
<dbReference type="RefSeq" id="WP_245948985.1">
    <property type="nucleotide sequence ID" value="NZ_BJMI01000014.1"/>
</dbReference>
<evidence type="ECO:0000313" key="2">
    <source>
        <dbReference type="EMBL" id="RDI37887.1"/>
    </source>
</evidence>
<dbReference type="EMBL" id="QQAW01000005">
    <property type="protein sequence ID" value="RDI37887.1"/>
    <property type="molecule type" value="Genomic_DNA"/>
</dbReference>
<gene>
    <name evidence="2" type="ORF">C7453_105298</name>
</gene>
<feature type="transmembrane region" description="Helical" evidence="1">
    <location>
        <begin position="122"/>
        <end position="148"/>
    </location>
</feature>
<organism evidence="2 3">
    <name type="scientific">Gluconacetobacter liquefaciens</name>
    <name type="common">Acetobacter liquefaciens</name>
    <dbReference type="NCBI Taxonomy" id="89584"/>
    <lineage>
        <taxon>Bacteria</taxon>
        <taxon>Pseudomonadati</taxon>
        <taxon>Pseudomonadota</taxon>
        <taxon>Alphaproteobacteria</taxon>
        <taxon>Acetobacterales</taxon>
        <taxon>Acetobacteraceae</taxon>
        <taxon>Gluconacetobacter</taxon>
    </lineage>
</organism>
<proteinExistence type="predicted"/>
<comment type="caution">
    <text evidence="2">The sequence shown here is derived from an EMBL/GenBank/DDBJ whole genome shotgun (WGS) entry which is preliminary data.</text>
</comment>
<feature type="transmembrane region" description="Helical" evidence="1">
    <location>
        <begin position="39"/>
        <end position="60"/>
    </location>
</feature>
<keyword evidence="3" id="KW-1185">Reference proteome</keyword>
<accession>A0A370G1Y0</accession>
<keyword evidence="1" id="KW-0812">Transmembrane</keyword>
<dbReference type="Proteomes" id="UP000254958">
    <property type="component" value="Unassembled WGS sequence"/>
</dbReference>
<protein>
    <submittedName>
        <fullName evidence="2">Uncharacterized protein</fullName>
    </submittedName>
</protein>
<keyword evidence="1" id="KW-0472">Membrane</keyword>
<evidence type="ECO:0000256" key="1">
    <source>
        <dbReference type="SAM" id="Phobius"/>
    </source>
</evidence>
<name>A0A370G1Y0_GLULI</name>
<evidence type="ECO:0000313" key="3">
    <source>
        <dbReference type="Proteomes" id="UP000254958"/>
    </source>
</evidence>
<feature type="transmembrane region" description="Helical" evidence="1">
    <location>
        <begin position="89"/>
        <end position="110"/>
    </location>
</feature>
<dbReference type="AlphaFoldDB" id="A0A370G1Y0"/>
<reference evidence="2 3" key="1">
    <citation type="submission" date="2018-07" db="EMBL/GenBank/DDBJ databases">
        <title>Genomic Encyclopedia of Type Strains, Phase IV (KMG-IV): sequencing the most valuable type-strain genomes for metagenomic binning, comparative biology and taxonomic classification.</title>
        <authorList>
            <person name="Goeker M."/>
        </authorList>
    </citation>
    <scope>NUCLEOTIDE SEQUENCE [LARGE SCALE GENOMIC DNA]</scope>
    <source>
        <strain evidence="2 3">DSM 5603</strain>
    </source>
</reference>